<proteinExistence type="predicted"/>
<evidence type="ECO:0000313" key="2">
    <source>
        <dbReference type="Proteomes" id="UP001359485"/>
    </source>
</evidence>
<sequence>MGENSAYQPFSSRPVDPFVRFGNYLKSAGLDGHHRFHCFPPKKKKKTTAATAAAASDSGWCVGPPLPFPGPALRSRRPETDFPFRFFLPQLDHLIHHLWERATTDSPADLSQLTAVLFRAFPAPSLPSTSVPSAELKRLTVSVAVL</sequence>
<evidence type="ECO:0000313" key="1">
    <source>
        <dbReference type="EMBL" id="KAK6632058.1"/>
    </source>
</evidence>
<gene>
    <name evidence="1" type="ORF">RUM44_007088</name>
</gene>
<keyword evidence="2" id="KW-1185">Reference proteome</keyword>
<dbReference type="EMBL" id="JAWJWF010000005">
    <property type="protein sequence ID" value="KAK6632058.1"/>
    <property type="molecule type" value="Genomic_DNA"/>
</dbReference>
<dbReference type="Proteomes" id="UP001359485">
    <property type="component" value="Unassembled WGS sequence"/>
</dbReference>
<accession>A0ABR1AZQ7</accession>
<reference evidence="1 2" key="1">
    <citation type="submission" date="2023-09" db="EMBL/GenBank/DDBJ databases">
        <title>Genomes of two closely related lineages of the louse Polyplax serrata with different host specificities.</title>
        <authorList>
            <person name="Martinu J."/>
            <person name="Tarabai H."/>
            <person name="Stefka J."/>
            <person name="Hypsa V."/>
        </authorList>
    </citation>
    <scope>NUCLEOTIDE SEQUENCE [LARGE SCALE GENOMIC DNA]</scope>
    <source>
        <strain evidence="1">98ZLc_SE</strain>
    </source>
</reference>
<protein>
    <submittedName>
        <fullName evidence="1">Uncharacterized protein</fullName>
    </submittedName>
</protein>
<name>A0ABR1AZQ7_POLSC</name>
<organism evidence="1 2">
    <name type="scientific">Polyplax serrata</name>
    <name type="common">Common mouse louse</name>
    <dbReference type="NCBI Taxonomy" id="468196"/>
    <lineage>
        <taxon>Eukaryota</taxon>
        <taxon>Metazoa</taxon>
        <taxon>Ecdysozoa</taxon>
        <taxon>Arthropoda</taxon>
        <taxon>Hexapoda</taxon>
        <taxon>Insecta</taxon>
        <taxon>Pterygota</taxon>
        <taxon>Neoptera</taxon>
        <taxon>Paraneoptera</taxon>
        <taxon>Psocodea</taxon>
        <taxon>Troctomorpha</taxon>
        <taxon>Phthiraptera</taxon>
        <taxon>Anoplura</taxon>
        <taxon>Polyplacidae</taxon>
        <taxon>Polyplax</taxon>
    </lineage>
</organism>
<comment type="caution">
    <text evidence="1">The sequence shown here is derived from an EMBL/GenBank/DDBJ whole genome shotgun (WGS) entry which is preliminary data.</text>
</comment>